<reference evidence="6 7" key="1">
    <citation type="submission" date="2018-05" db="EMBL/GenBank/DDBJ databases">
        <title>Genomic Encyclopedia of Type Strains, Phase IV (KMG-V): Genome sequencing to study the core and pangenomes of soil and plant-associated prokaryotes.</title>
        <authorList>
            <person name="Whitman W."/>
        </authorList>
    </citation>
    <scope>NUCLEOTIDE SEQUENCE [LARGE SCALE GENOMIC DNA]</scope>
    <source>
        <strain evidence="6 7">SLV-132</strain>
    </source>
</reference>
<dbReference type="Proteomes" id="UP000245754">
    <property type="component" value="Unassembled WGS sequence"/>
</dbReference>
<gene>
    <name evidence="6" type="ORF">C7419_101266</name>
</gene>
<dbReference type="Pfam" id="PF04610">
    <property type="entry name" value="TrbL"/>
    <property type="match status" value="1"/>
</dbReference>
<name>A0A316EWI7_9BURK</name>
<feature type="transmembrane region" description="Helical" evidence="5">
    <location>
        <begin position="244"/>
        <end position="261"/>
    </location>
</feature>
<keyword evidence="7" id="KW-1185">Reference proteome</keyword>
<feature type="transmembrane region" description="Helical" evidence="5">
    <location>
        <begin position="207"/>
        <end position="232"/>
    </location>
</feature>
<organism evidence="6 7">
    <name type="scientific">Cupriavidus plantarum</name>
    <dbReference type="NCBI Taxonomy" id="942865"/>
    <lineage>
        <taxon>Bacteria</taxon>
        <taxon>Pseudomonadati</taxon>
        <taxon>Pseudomonadota</taxon>
        <taxon>Betaproteobacteria</taxon>
        <taxon>Burkholderiales</taxon>
        <taxon>Burkholderiaceae</taxon>
        <taxon>Cupriavidus</taxon>
    </lineage>
</organism>
<protein>
    <submittedName>
        <fullName evidence="6">Type IV secretion system protein VirB6</fullName>
    </submittedName>
</protein>
<dbReference type="GO" id="GO:0030255">
    <property type="term" value="P:protein secretion by the type IV secretion system"/>
    <property type="evidence" value="ECO:0007669"/>
    <property type="project" value="InterPro"/>
</dbReference>
<evidence type="ECO:0000256" key="2">
    <source>
        <dbReference type="ARBA" id="ARBA00022692"/>
    </source>
</evidence>
<evidence type="ECO:0000313" key="7">
    <source>
        <dbReference type="Proteomes" id="UP000245754"/>
    </source>
</evidence>
<comment type="caution">
    <text evidence="6">The sequence shown here is derived from an EMBL/GenBank/DDBJ whole genome shotgun (WGS) entry which is preliminary data.</text>
</comment>
<evidence type="ECO:0000256" key="4">
    <source>
        <dbReference type="ARBA" id="ARBA00023136"/>
    </source>
</evidence>
<proteinExistence type="predicted"/>
<feature type="transmembrane region" description="Helical" evidence="5">
    <location>
        <begin position="139"/>
        <end position="164"/>
    </location>
</feature>
<feature type="transmembrane region" description="Helical" evidence="5">
    <location>
        <begin position="170"/>
        <end position="195"/>
    </location>
</feature>
<evidence type="ECO:0000256" key="5">
    <source>
        <dbReference type="SAM" id="Phobius"/>
    </source>
</evidence>
<dbReference type="AlphaFoldDB" id="A0A316EWI7"/>
<dbReference type="InterPro" id="IPR007688">
    <property type="entry name" value="Conjugal_tfr_TrbL/VirB6"/>
</dbReference>
<dbReference type="EMBL" id="QGGT01000001">
    <property type="protein sequence ID" value="PWK36412.1"/>
    <property type="molecule type" value="Genomic_DNA"/>
</dbReference>
<keyword evidence="4 5" id="KW-0472">Membrane</keyword>
<evidence type="ECO:0000256" key="1">
    <source>
        <dbReference type="ARBA" id="ARBA00004141"/>
    </source>
</evidence>
<dbReference type="RefSeq" id="WP_109580246.1">
    <property type="nucleotide sequence ID" value="NZ_QGGT01000001.1"/>
</dbReference>
<evidence type="ECO:0000256" key="3">
    <source>
        <dbReference type="ARBA" id="ARBA00022989"/>
    </source>
</evidence>
<accession>A0A316EWI7</accession>
<keyword evidence="3 5" id="KW-1133">Transmembrane helix</keyword>
<dbReference type="GO" id="GO:0016020">
    <property type="term" value="C:membrane"/>
    <property type="evidence" value="ECO:0007669"/>
    <property type="project" value="UniProtKB-SubCell"/>
</dbReference>
<feature type="transmembrane region" description="Helical" evidence="5">
    <location>
        <begin position="28"/>
        <end position="52"/>
    </location>
</feature>
<comment type="subcellular location">
    <subcellularLocation>
        <location evidence="1">Membrane</location>
        <topology evidence="1">Multi-pass membrane protein</topology>
    </subcellularLocation>
</comment>
<keyword evidence="2 5" id="KW-0812">Transmembrane</keyword>
<evidence type="ECO:0000313" key="6">
    <source>
        <dbReference type="EMBL" id="PWK36412.1"/>
    </source>
</evidence>
<sequence>MGFALFQWIGGSLDTMLNTFVSETASNVIFGFQMLMLTGVTLYITLTGYAIASGAVESPFPTFIKHCLKIIIIAAFCMTPDSYTTTVVSAIHGLETGLADIMSTSNSQASSIYQVLDNSADKGLNVAYDMLGKVAKRDFYEIGAMLWDAFNALLMAVAVFLIHLPAAATIILAKLGLGVLLGLGPLFVAALMFPVTAKWFDKWFQQVLAYILEIAITMVVVSVGVALFKSLFDKVITTNTDNPIGSFFQIIALAIIVFFALRKTSGLGAQLAGGIAFQAVTFRSMAQGVGDVVNPKTTRRDMQSGQMVTAGRTNHLIAGNTMWNPAYKQHVLQNMGKNWGPATGGSVSGK</sequence>